<comment type="caution">
    <text evidence="3">The sequence shown here is derived from an EMBL/GenBank/DDBJ whole genome shotgun (WGS) entry which is preliminary data.</text>
</comment>
<accession>A0ABV2LUT3</accession>
<dbReference type="EMBL" id="JBEPMO010000011">
    <property type="protein sequence ID" value="MET3732329.1"/>
    <property type="molecule type" value="Genomic_DNA"/>
</dbReference>
<dbReference type="Pfam" id="PF18962">
    <property type="entry name" value="Por_Secre_tail"/>
    <property type="match status" value="1"/>
</dbReference>
<keyword evidence="4" id="KW-1185">Reference proteome</keyword>
<feature type="domain" description="Secretion system C-terminal sorting" evidence="2">
    <location>
        <begin position="172"/>
        <end position="241"/>
    </location>
</feature>
<proteinExistence type="predicted"/>
<dbReference type="NCBIfam" id="TIGR04183">
    <property type="entry name" value="Por_Secre_tail"/>
    <property type="match status" value="1"/>
</dbReference>
<evidence type="ECO:0000313" key="3">
    <source>
        <dbReference type="EMBL" id="MET3732329.1"/>
    </source>
</evidence>
<evidence type="ECO:0000259" key="2">
    <source>
        <dbReference type="Pfam" id="PF18962"/>
    </source>
</evidence>
<dbReference type="RefSeq" id="WP_354509449.1">
    <property type="nucleotide sequence ID" value="NZ_JBEPMO010000011.1"/>
</dbReference>
<dbReference type="InterPro" id="IPR026444">
    <property type="entry name" value="Secre_tail"/>
</dbReference>
<reference evidence="3 4" key="1">
    <citation type="submission" date="2024-06" db="EMBL/GenBank/DDBJ databases">
        <title>Genomic Encyclopedia of Type Strains, Phase IV (KMG-IV): sequencing the most valuable type-strain genomes for metagenomic binning, comparative biology and taxonomic classification.</title>
        <authorList>
            <person name="Goeker M."/>
        </authorList>
    </citation>
    <scope>NUCLEOTIDE SEQUENCE [LARGE SCALE GENOMIC DNA]</scope>
    <source>
        <strain evidence="3 4">DSM 29388</strain>
    </source>
</reference>
<keyword evidence="1" id="KW-0732">Signal</keyword>
<sequence>MKFFKIIYFIAFSSIFSLVYSQDELVENTWYLEKLVINNNEIFPPISDEFDHVKLSFQEFVIEEGTTYFFDSKVCSPITGTIINMDPTLFSFFDISCCNDGETCSEIENINFENLYVNFYVNYFEHDFLYSINPNEDGSKILIIQNEVNDQAIYTNNLMTVSYIDKLNFKFYPNPVKDKLTFENPNLKITSVKLRDSSGKLVLTEKISTTRAELNLSSIPTGNYFISFEENGKTIETKKIIKK</sequence>
<name>A0ABV2LUT3_9FLAO</name>
<gene>
    <name evidence="3" type="ORF">ABID46_001918</name>
</gene>
<evidence type="ECO:0000256" key="1">
    <source>
        <dbReference type="ARBA" id="ARBA00022729"/>
    </source>
</evidence>
<protein>
    <recommendedName>
        <fullName evidence="2">Secretion system C-terminal sorting domain-containing protein</fullName>
    </recommendedName>
</protein>
<evidence type="ECO:0000313" key="4">
    <source>
        <dbReference type="Proteomes" id="UP001549146"/>
    </source>
</evidence>
<organism evidence="3 4">
    <name type="scientific">Moheibacter stercoris</name>
    <dbReference type="NCBI Taxonomy" id="1628251"/>
    <lineage>
        <taxon>Bacteria</taxon>
        <taxon>Pseudomonadati</taxon>
        <taxon>Bacteroidota</taxon>
        <taxon>Flavobacteriia</taxon>
        <taxon>Flavobacteriales</taxon>
        <taxon>Weeksellaceae</taxon>
        <taxon>Moheibacter</taxon>
    </lineage>
</organism>
<dbReference type="Proteomes" id="UP001549146">
    <property type="component" value="Unassembled WGS sequence"/>
</dbReference>